<accession>A0A5D4QY34</accession>
<dbReference type="EMBL" id="VTER01000014">
    <property type="protein sequence ID" value="TYS43150.1"/>
    <property type="molecule type" value="Genomic_DNA"/>
</dbReference>
<evidence type="ECO:0000313" key="2">
    <source>
        <dbReference type="Proteomes" id="UP000322139"/>
    </source>
</evidence>
<gene>
    <name evidence="1" type="ORF">FZD51_21935</name>
</gene>
<organism evidence="1 2">
    <name type="scientific">Bacillus infantis</name>
    <dbReference type="NCBI Taxonomy" id="324767"/>
    <lineage>
        <taxon>Bacteria</taxon>
        <taxon>Bacillati</taxon>
        <taxon>Bacillota</taxon>
        <taxon>Bacilli</taxon>
        <taxon>Bacillales</taxon>
        <taxon>Bacillaceae</taxon>
        <taxon>Bacillus</taxon>
    </lineage>
</organism>
<protein>
    <submittedName>
        <fullName evidence="1">Uncharacterized protein</fullName>
    </submittedName>
</protein>
<comment type="caution">
    <text evidence="1">The sequence shown here is derived from an EMBL/GenBank/DDBJ whole genome shotgun (WGS) entry which is preliminary data.</text>
</comment>
<name>A0A5D4QY34_9BACI</name>
<reference evidence="1 2" key="1">
    <citation type="submission" date="2019-08" db="EMBL/GenBank/DDBJ databases">
        <title>Bacillus genomes from the desert of Cuatro Cienegas, Coahuila.</title>
        <authorList>
            <person name="Olmedo-Alvarez G."/>
        </authorList>
    </citation>
    <scope>NUCLEOTIDE SEQUENCE [LARGE SCALE GENOMIC DNA]</scope>
    <source>
        <strain evidence="1 2">CH446_14T</strain>
    </source>
</reference>
<dbReference type="Proteomes" id="UP000322139">
    <property type="component" value="Unassembled WGS sequence"/>
</dbReference>
<dbReference type="GeneID" id="97348459"/>
<evidence type="ECO:0000313" key="1">
    <source>
        <dbReference type="EMBL" id="TYS43150.1"/>
    </source>
</evidence>
<dbReference type="RefSeq" id="WP_009795082.1">
    <property type="nucleotide sequence ID" value="NZ_CP160000.1"/>
</dbReference>
<dbReference type="AlphaFoldDB" id="A0A5D4QY34"/>
<sequence>MGNTSCRYVINASGKSGEMYHTTCENKMEVKRWIEENQEKILADRIKVTDKKKRPFSGLLFFIK</sequence>
<proteinExistence type="predicted"/>